<feature type="chain" id="PRO_5045839269" evidence="2">
    <location>
        <begin position="23"/>
        <end position="240"/>
    </location>
</feature>
<keyword evidence="2" id="KW-0732">Signal</keyword>
<dbReference type="PROSITE" id="PS51257">
    <property type="entry name" value="PROKAR_LIPOPROTEIN"/>
    <property type="match status" value="1"/>
</dbReference>
<proteinExistence type="predicted"/>
<gene>
    <name evidence="3" type="ORF">N1027_18180</name>
</gene>
<feature type="signal peptide" evidence="2">
    <location>
        <begin position="1"/>
        <end position="22"/>
    </location>
</feature>
<evidence type="ECO:0000313" key="3">
    <source>
        <dbReference type="EMBL" id="MCS5720063.1"/>
    </source>
</evidence>
<evidence type="ECO:0000313" key="4">
    <source>
        <dbReference type="Proteomes" id="UP001165584"/>
    </source>
</evidence>
<dbReference type="Proteomes" id="UP001165584">
    <property type="component" value="Unassembled WGS sequence"/>
</dbReference>
<accession>A0ABT2GV66</accession>
<feature type="region of interest" description="Disordered" evidence="1">
    <location>
        <begin position="24"/>
        <end position="55"/>
    </location>
</feature>
<feature type="compositionally biased region" description="Low complexity" evidence="1">
    <location>
        <begin position="24"/>
        <end position="52"/>
    </location>
</feature>
<organism evidence="3 4">
    <name type="scientific">Herbiconiux aconitum</name>
    <dbReference type="NCBI Taxonomy" id="2970913"/>
    <lineage>
        <taxon>Bacteria</taxon>
        <taxon>Bacillati</taxon>
        <taxon>Actinomycetota</taxon>
        <taxon>Actinomycetes</taxon>
        <taxon>Micrococcales</taxon>
        <taxon>Microbacteriaceae</taxon>
        <taxon>Herbiconiux</taxon>
    </lineage>
</organism>
<sequence length="240" mass="24296">MRSTSAAAVLASLVAVVLTGCAESSSPSSPASTATAGATTGPGAGTPAPFASDEPAHPLTAVTTLVIRPDQLELAGASGDLLAEFSYDDDVVSVVEALAVVFGGQPEEVPFEGSLETHPGVEYRWDGFSVVDDERPANPADGQGHEFSVVATAPAVADDVSVTTAPGFVVGQDLGTVLESEGTVIGAFPYEVAVEFGASRGPDEPAFEAPNAYAVVLYSDESLGSVLRVVAPINMGMARV</sequence>
<keyword evidence="4" id="KW-1185">Reference proteome</keyword>
<evidence type="ECO:0000256" key="1">
    <source>
        <dbReference type="SAM" id="MobiDB-lite"/>
    </source>
</evidence>
<name>A0ABT2GV66_9MICO</name>
<protein>
    <submittedName>
        <fullName evidence="3">Uncharacterized protein</fullName>
    </submittedName>
</protein>
<reference evidence="3" key="1">
    <citation type="submission" date="2022-08" db="EMBL/GenBank/DDBJ databases">
        <authorList>
            <person name="Deng Y."/>
            <person name="Han X.-F."/>
            <person name="Zhang Y.-Q."/>
        </authorList>
    </citation>
    <scope>NUCLEOTIDE SEQUENCE</scope>
    <source>
        <strain evidence="3">CPCC 205763</strain>
    </source>
</reference>
<evidence type="ECO:0000256" key="2">
    <source>
        <dbReference type="SAM" id="SignalP"/>
    </source>
</evidence>
<comment type="caution">
    <text evidence="3">The sequence shown here is derived from an EMBL/GenBank/DDBJ whole genome shotgun (WGS) entry which is preliminary data.</text>
</comment>
<dbReference type="EMBL" id="JANLCM010000002">
    <property type="protein sequence ID" value="MCS5720063.1"/>
    <property type="molecule type" value="Genomic_DNA"/>
</dbReference>
<dbReference type="RefSeq" id="WP_259509837.1">
    <property type="nucleotide sequence ID" value="NZ_JANLCM010000002.1"/>
</dbReference>